<comment type="caution">
    <text evidence="1">The sequence shown here is derived from an EMBL/GenBank/DDBJ whole genome shotgun (WGS) entry which is preliminary data.</text>
</comment>
<proteinExistence type="predicted"/>
<name>A0A8H3KTH1_9GLOM</name>
<dbReference type="EMBL" id="BLAL01000011">
    <property type="protein sequence ID" value="GES73825.1"/>
    <property type="molecule type" value="Genomic_DNA"/>
</dbReference>
<sequence>MREKEKKIKNKKVSRRQPCSKLVRYFKLDMIQILVTLRLNIIQSSRLTSSVILNEIRLAKEQNVNLLGYYITHNPISPGSHSKLSRISKLKPNQD</sequence>
<protein>
    <submittedName>
        <fullName evidence="1">Uncharacterized protein</fullName>
    </submittedName>
</protein>
<evidence type="ECO:0000313" key="1">
    <source>
        <dbReference type="EMBL" id="GES73825.1"/>
    </source>
</evidence>
<dbReference type="Proteomes" id="UP000615446">
    <property type="component" value="Unassembled WGS sequence"/>
</dbReference>
<reference evidence="1" key="1">
    <citation type="submission" date="2019-10" db="EMBL/GenBank/DDBJ databases">
        <title>Conservation and host-specific expression of non-tandemly repeated heterogenous ribosome RNA gene in arbuscular mycorrhizal fungi.</title>
        <authorList>
            <person name="Maeda T."/>
            <person name="Kobayashi Y."/>
            <person name="Nakagawa T."/>
            <person name="Ezawa T."/>
            <person name="Yamaguchi K."/>
            <person name="Bino T."/>
            <person name="Nishimoto Y."/>
            <person name="Shigenobu S."/>
            <person name="Kawaguchi M."/>
        </authorList>
    </citation>
    <scope>NUCLEOTIDE SEQUENCE</scope>
    <source>
        <strain evidence="1">HR1</strain>
    </source>
</reference>
<dbReference type="AlphaFoldDB" id="A0A8H3KTH1"/>
<organism evidence="1 2">
    <name type="scientific">Rhizophagus clarus</name>
    <dbReference type="NCBI Taxonomy" id="94130"/>
    <lineage>
        <taxon>Eukaryota</taxon>
        <taxon>Fungi</taxon>
        <taxon>Fungi incertae sedis</taxon>
        <taxon>Mucoromycota</taxon>
        <taxon>Glomeromycotina</taxon>
        <taxon>Glomeromycetes</taxon>
        <taxon>Glomerales</taxon>
        <taxon>Glomeraceae</taxon>
        <taxon>Rhizophagus</taxon>
    </lineage>
</organism>
<accession>A0A8H3KTH1</accession>
<evidence type="ECO:0000313" key="2">
    <source>
        <dbReference type="Proteomes" id="UP000615446"/>
    </source>
</evidence>
<gene>
    <name evidence="1" type="ORF">RCL2_000133900</name>
</gene>